<evidence type="ECO:0000256" key="3">
    <source>
        <dbReference type="ARBA" id="ARBA00023027"/>
    </source>
</evidence>
<name>A0A1M6VSH4_9FLAO</name>
<dbReference type="SUPFAM" id="SSF52200">
    <property type="entry name" value="Toll/Interleukin receptor TIR domain"/>
    <property type="match status" value="1"/>
</dbReference>
<protein>
    <recommendedName>
        <fullName evidence="1">ADP-ribosyl cyclase/cyclic ADP-ribose hydrolase</fullName>
        <ecNumber evidence="1">3.2.2.6</ecNumber>
    </recommendedName>
</protein>
<dbReference type="InterPro" id="IPR035897">
    <property type="entry name" value="Toll_tir_struct_dom_sf"/>
</dbReference>
<dbReference type="EC" id="3.2.2.6" evidence="1"/>
<dbReference type="AlphaFoldDB" id="A0A1M6VSH4"/>
<dbReference type="Gene3D" id="3.40.50.10140">
    <property type="entry name" value="Toll/interleukin-1 receptor homology (TIR) domain"/>
    <property type="match status" value="1"/>
</dbReference>
<dbReference type="PANTHER" id="PTHR32009:SF39">
    <property type="entry name" value="TIR DOMAIN-CONTAINING PROTEIN"/>
    <property type="match status" value="1"/>
</dbReference>
<keyword evidence="3" id="KW-0520">NAD</keyword>
<dbReference type="STRING" id="1302687.SAMN05444267_1008130"/>
<reference evidence="7" key="1">
    <citation type="submission" date="2016-11" db="EMBL/GenBank/DDBJ databases">
        <authorList>
            <person name="Varghese N."/>
            <person name="Submissions S."/>
        </authorList>
    </citation>
    <scope>NUCLEOTIDE SEQUENCE [LARGE SCALE GENOMIC DNA]</scope>
    <source>
        <strain evidence="7">DSM 26899</strain>
    </source>
</reference>
<dbReference type="GO" id="GO:0007165">
    <property type="term" value="P:signal transduction"/>
    <property type="evidence" value="ECO:0007669"/>
    <property type="project" value="InterPro"/>
</dbReference>
<dbReference type="PROSITE" id="PS50104">
    <property type="entry name" value="TIR"/>
    <property type="match status" value="1"/>
</dbReference>
<dbReference type="PANTHER" id="PTHR32009">
    <property type="entry name" value="TMV RESISTANCE PROTEIN N-LIKE"/>
    <property type="match status" value="1"/>
</dbReference>
<accession>A0A1M6VSH4</accession>
<dbReference type="InterPro" id="IPR000157">
    <property type="entry name" value="TIR_dom"/>
</dbReference>
<dbReference type="Proteomes" id="UP000184364">
    <property type="component" value="Unassembled WGS sequence"/>
</dbReference>
<evidence type="ECO:0000256" key="4">
    <source>
        <dbReference type="ARBA" id="ARBA00047304"/>
    </source>
</evidence>
<proteinExistence type="predicted"/>
<dbReference type="GO" id="GO:0061809">
    <property type="term" value="F:NAD+ nucleosidase activity, cyclic ADP-ribose generating"/>
    <property type="evidence" value="ECO:0007669"/>
    <property type="project" value="UniProtKB-EC"/>
</dbReference>
<evidence type="ECO:0000256" key="2">
    <source>
        <dbReference type="ARBA" id="ARBA00022801"/>
    </source>
</evidence>
<gene>
    <name evidence="6" type="ORF">SAMN05444267_1008130</name>
</gene>
<evidence type="ECO:0000259" key="5">
    <source>
        <dbReference type="PROSITE" id="PS50104"/>
    </source>
</evidence>
<organism evidence="6 7">
    <name type="scientific">Chryseobacterium polytrichastri</name>
    <dbReference type="NCBI Taxonomy" id="1302687"/>
    <lineage>
        <taxon>Bacteria</taxon>
        <taxon>Pseudomonadati</taxon>
        <taxon>Bacteroidota</taxon>
        <taxon>Flavobacteriia</taxon>
        <taxon>Flavobacteriales</taxon>
        <taxon>Weeksellaceae</taxon>
        <taxon>Chryseobacterium group</taxon>
        <taxon>Chryseobacterium</taxon>
    </lineage>
</organism>
<keyword evidence="7" id="KW-1185">Reference proteome</keyword>
<evidence type="ECO:0000313" key="7">
    <source>
        <dbReference type="Proteomes" id="UP000184364"/>
    </source>
</evidence>
<dbReference type="EMBL" id="FRAV01000008">
    <property type="protein sequence ID" value="SHK84408.1"/>
    <property type="molecule type" value="Genomic_DNA"/>
</dbReference>
<sequence length="313" mass="36149">MEVRKDFISVEAEIYKAILLSKSLQELDSNWSHDKNNEDMHLIYGYDPNEYRKIEVLYSYGRSMARSLAYDLYSVNYADKHGTLYSWVQKIENDWVDQVQSYEKIISNALDAQSKTRRFNCVIQMVQTLQDQIKILESVLILIAILKTKDLYLLEERVINKTMSAVSKNSNTIESDEYDVFISHASEDKGTFVETFCEHLSAENIKFWYDSNEIGWGESLVRKINQGLSKSKYSIIVLSKSFVDKKWTNKELEAVLNIETNTGDVRVLPLMLGNSDEIKSILDQYPLLSTKRYLKVSDGISAIVENLKKVLSK</sequence>
<evidence type="ECO:0000256" key="1">
    <source>
        <dbReference type="ARBA" id="ARBA00011982"/>
    </source>
</evidence>
<dbReference type="Pfam" id="PF13676">
    <property type="entry name" value="TIR_2"/>
    <property type="match status" value="1"/>
</dbReference>
<dbReference type="SMART" id="SM00255">
    <property type="entry name" value="TIR"/>
    <property type="match status" value="1"/>
</dbReference>
<dbReference type="RefSeq" id="WP_073292201.1">
    <property type="nucleotide sequence ID" value="NZ_FRAV01000008.1"/>
</dbReference>
<comment type="catalytic activity">
    <reaction evidence="4">
        <text>NAD(+) + H2O = ADP-D-ribose + nicotinamide + H(+)</text>
        <dbReference type="Rhea" id="RHEA:16301"/>
        <dbReference type="ChEBI" id="CHEBI:15377"/>
        <dbReference type="ChEBI" id="CHEBI:15378"/>
        <dbReference type="ChEBI" id="CHEBI:17154"/>
        <dbReference type="ChEBI" id="CHEBI:57540"/>
        <dbReference type="ChEBI" id="CHEBI:57967"/>
        <dbReference type="EC" id="3.2.2.6"/>
    </reaction>
    <physiologicalReaction direction="left-to-right" evidence="4">
        <dbReference type="Rhea" id="RHEA:16302"/>
    </physiologicalReaction>
</comment>
<feature type="domain" description="TIR" evidence="5">
    <location>
        <begin position="176"/>
        <end position="311"/>
    </location>
</feature>
<dbReference type="OrthoDB" id="7285215at2"/>
<keyword evidence="2" id="KW-0378">Hydrolase</keyword>
<evidence type="ECO:0000313" key="6">
    <source>
        <dbReference type="EMBL" id="SHK84408.1"/>
    </source>
</evidence>